<dbReference type="Proteomes" id="UP000767291">
    <property type="component" value="Unassembled WGS sequence"/>
</dbReference>
<dbReference type="InterPro" id="IPR056937">
    <property type="entry name" value="YqbQ/XkdQ"/>
</dbReference>
<gene>
    <name evidence="6" type="ORF">J2Z43_000824</name>
</gene>
<comment type="caution">
    <text evidence="6">The sequence shown here is derived from an EMBL/GenBank/DDBJ whole genome shotgun (WGS) entry which is preliminary data.</text>
</comment>
<sequence length="576" mass="64038">MIEVIIIKTNGDKFDISPLVEKITWSGDYKQSARKLEFSLMASSCDINVASVDIPLGSAVVFYENQKEIFRGTVFTRSKNSSENSIDYLAYDRGVYLLKNKGAYNFTDTPAEKIVNKIAEDYKLFVGNIVETKIKVTKIFMDVNLYEIIMSAYTIAAKENKKKYMCFFKQDKLYLEKKGITKLKIAFEEGVNIKSTDYSESIEDIVNKVLVVDESSNKVAEYKKDNIPLYGTFQDILQVKKGEDTKKQAEEKFKDVEKSCSLSGYGNTDCITGYGVEVKDSYTGLVGHFYIDSDKHSWKKGEYSIDLKLNFQNLMDEHEAGKDEIESEELEGGMSLNGTKVKALFTAYYPHNSKMEGGFYDCQGKRLNPSKKTCAAPKSIALGTKIQVQGTGTSRDGEVYKVNDRGGAIKIRNGVYQFDLLMSSGSECNRWGRKNGSAVLGDGSGYSPGSIGGYTATGKAADLIRVAMAKRGKRYVWGATGPNTFDCSGLTQWSHKQIGINIPRVARAQAASGKSVSKNSMKPGDLVFFKKGKNPVHHVGIFLGNGEYLHAPQTGDVVKVSKLSSRRDFYSVRRYV</sequence>
<dbReference type="GO" id="GO:0016787">
    <property type="term" value="F:hydrolase activity"/>
    <property type="evidence" value="ECO:0007669"/>
    <property type="project" value="UniProtKB-KW"/>
</dbReference>
<evidence type="ECO:0000313" key="6">
    <source>
        <dbReference type="EMBL" id="MBP1854434.1"/>
    </source>
</evidence>
<dbReference type="InterPro" id="IPR051794">
    <property type="entry name" value="PG_Endopeptidase_C40"/>
</dbReference>
<protein>
    <submittedName>
        <fullName evidence="6">Cell wall-associated NlpC family hydrolase</fullName>
    </submittedName>
</protein>
<dbReference type="PANTHER" id="PTHR47359">
    <property type="entry name" value="PEPTIDOGLYCAN DL-ENDOPEPTIDASE CWLO"/>
    <property type="match status" value="1"/>
</dbReference>
<keyword evidence="4" id="KW-0788">Thiol protease</keyword>
<evidence type="ECO:0000259" key="5">
    <source>
        <dbReference type="PROSITE" id="PS51935"/>
    </source>
</evidence>
<evidence type="ECO:0000313" key="7">
    <source>
        <dbReference type="Proteomes" id="UP000767291"/>
    </source>
</evidence>
<keyword evidence="3 6" id="KW-0378">Hydrolase</keyword>
<proteinExistence type="inferred from homology"/>
<accession>A0ABS4E933</accession>
<dbReference type="Pfam" id="PF00877">
    <property type="entry name" value="NLPC_P60"/>
    <property type="match status" value="1"/>
</dbReference>
<dbReference type="Pfam" id="PF24032">
    <property type="entry name" value="YQBQ"/>
    <property type="match status" value="1"/>
</dbReference>
<dbReference type="PROSITE" id="PS51935">
    <property type="entry name" value="NLPC_P60"/>
    <property type="match status" value="1"/>
</dbReference>
<comment type="similarity">
    <text evidence="1">Belongs to the peptidase C40 family.</text>
</comment>
<organism evidence="6 7">
    <name type="scientific">Metaclostridioides mangenotii</name>
    <dbReference type="NCBI Taxonomy" id="1540"/>
    <lineage>
        <taxon>Bacteria</taxon>
        <taxon>Bacillati</taxon>
        <taxon>Bacillota</taxon>
        <taxon>Clostridia</taxon>
        <taxon>Peptostreptococcales</taxon>
        <taxon>Peptostreptococcaceae</taxon>
        <taxon>Metaclostridioides</taxon>
    </lineage>
</organism>
<dbReference type="RefSeq" id="WP_234925960.1">
    <property type="nucleotide sequence ID" value="NZ_BAAACS010000017.1"/>
</dbReference>
<reference evidence="6 7" key="1">
    <citation type="submission" date="2021-03" db="EMBL/GenBank/DDBJ databases">
        <title>Genomic Encyclopedia of Type Strains, Phase IV (KMG-IV): sequencing the most valuable type-strain genomes for metagenomic binning, comparative biology and taxonomic classification.</title>
        <authorList>
            <person name="Goeker M."/>
        </authorList>
    </citation>
    <scope>NUCLEOTIDE SEQUENCE [LARGE SCALE GENOMIC DNA]</scope>
    <source>
        <strain evidence="6 7">DSM 1289</strain>
    </source>
</reference>
<keyword evidence="7" id="KW-1185">Reference proteome</keyword>
<dbReference type="InterPro" id="IPR059180">
    <property type="entry name" value="3D_YorM"/>
</dbReference>
<dbReference type="SUPFAM" id="SSF54001">
    <property type="entry name" value="Cysteine proteinases"/>
    <property type="match status" value="1"/>
</dbReference>
<dbReference type="InterPro" id="IPR038765">
    <property type="entry name" value="Papain-like_cys_pep_sf"/>
</dbReference>
<evidence type="ECO:0000256" key="1">
    <source>
        <dbReference type="ARBA" id="ARBA00007074"/>
    </source>
</evidence>
<keyword evidence="2" id="KW-0645">Protease</keyword>
<dbReference type="CDD" id="cd14667">
    <property type="entry name" value="3D_containing_proteins"/>
    <property type="match status" value="1"/>
</dbReference>
<dbReference type="Gene3D" id="3.90.1720.10">
    <property type="entry name" value="endopeptidase domain like (from Nostoc punctiforme)"/>
    <property type="match status" value="1"/>
</dbReference>
<evidence type="ECO:0000256" key="2">
    <source>
        <dbReference type="ARBA" id="ARBA00022670"/>
    </source>
</evidence>
<evidence type="ECO:0000256" key="3">
    <source>
        <dbReference type="ARBA" id="ARBA00022801"/>
    </source>
</evidence>
<dbReference type="InterPro" id="IPR000064">
    <property type="entry name" value="NLP_P60_dom"/>
</dbReference>
<evidence type="ECO:0000256" key="4">
    <source>
        <dbReference type="ARBA" id="ARBA00022807"/>
    </source>
</evidence>
<name>A0ABS4E933_9FIRM</name>
<feature type="domain" description="NlpC/P60" evidence="5">
    <location>
        <begin position="457"/>
        <end position="576"/>
    </location>
</feature>
<dbReference type="PANTHER" id="PTHR47359:SF3">
    <property type="entry name" value="NLP_P60 DOMAIN-CONTAINING PROTEIN-RELATED"/>
    <property type="match status" value="1"/>
</dbReference>
<dbReference type="EMBL" id="JAGGJX010000001">
    <property type="protein sequence ID" value="MBP1854434.1"/>
    <property type="molecule type" value="Genomic_DNA"/>
</dbReference>